<protein>
    <submittedName>
        <fullName evidence="1">Uncharacterized protein</fullName>
    </submittedName>
</protein>
<evidence type="ECO:0000313" key="2">
    <source>
        <dbReference type="Proteomes" id="UP000198891"/>
    </source>
</evidence>
<accession>A0A1H3RN93</accession>
<dbReference type="EMBL" id="FNPZ01000003">
    <property type="protein sequence ID" value="SDZ26369.1"/>
    <property type="molecule type" value="Genomic_DNA"/>
</dbReference>
<gene>
    <name evidence="1" type="ORF">SAMN05216554_2895</name>
</gene>
<sequence>MTSAVEHQSGRIDEPQIDDAVAELLRARAVLRSRGETTLGGRVVLLAAARDAELPARALLRISVHELTLWSESPIDDGIVDALVAANPSRRIRAVATASLDMPWRSAHGVLDARPGVEPLPLPLAALAPGSWVVRAEASAAGFRLVVD</sequence>
<organism evidence="1 2">
    <name type="scientific">Herbiconiux ginsengi</name>
    <dbReference type="NCBI Taxonomy" id="381665"/>
    <lineage>
        <taxon>Bacteria</taxon>
        <taxon>Bacillati</taxon>
        <taxon>Actinomycetota</taxon>
        <taxon>Actinomycetes</taxon>
        <taxon>Micrococcales</taxon>
        <taxon>Microbacteriaceae</taxon>
        <taxon>Herbiconiux</taxon>
    </lineage>
</organism>
<dbReference type="AlphaFoldDB" id="A0A1H3RN93"/>
<evidence type="ECO:0000313" key="1">
    <source>
        <dbReference type="EMBL" id="SDZ26369.1"/>
    </source>
</evidence>
<reference evidence="1 2" key="1">
    <citation type="submission" date="2016-10" db="EMBL/GenBank/DDBJ databases">
        <authorList>
            <person name="de Groot N.N."/>
        </authorList>
    </citation>
    <scope>NUCLEOTIDE SEQUENCE [LARGE SCALE GENOMIC DNA]</scope>
    <source>
        <strain evidence="1 2">CGMCC 4.3491</strain>
    </source>
</reference>
<proteinExistence type="predicted"/>
<dbReference type="RefSeq" id="WP_139256717.1">
    <property type="nucleotide sequence ID" value="NZ_FNPZ01000003.1"/>
</dbReference>
<dbReference type="Proteomes" id="UP000198891">
    <property type="component" value="Unassembled WGS sequence"/>
</dbReference>
<name>A0A1H3RN93_9MICO</name>
<dbReference type="STRING" id="381665.SAMN05216554_2895"/>
<keyword evidence="2" id="KW-1185">Reference proteome</keyword>